<dbReference type="InterPro" id="IPR049383">
    <property type="entry name" value="UbiD-like_N"/>
</dbReference>
<dbReference type="PANTHER" id="PTHR30108">
    <property type="entry name" value="3-OCTAPRENYL-4-HYDROXYBENZOATE CARBOXY-LYASE-RELATED"/>
    <property type="match status" value="1"/>
</dbReference>
<organism evidence="4 5">
    <name type="scientific">Tectimicrobiota bacterium</name>
    <dbReference type="NCBI Taxonomy" id="2528274"/>
    <lineage>
        <taxon>Bacteria</taxon>
        <taxon>Pseudomonadati</taxon>
        <taxon>Nitrospinota/Tectimicrobiota group</taxon>
        <taxon>Candidatus Tectimicrobiota</taxon>
    </lineage>
</organism>
<gene>
    <name evidence="4" type="ORF">HYY65_13105</name>
</gene>
<feature type="domain" description="3-octaprenyl-4-hydroxybenzoate carboxy-lyase-like C-terminal" evidence="3">
    <location>
        <begin position="303"/>
        <end position="421"/>
    </location>
</feature>
<dbReference type="PANTHER" id="PTHR30108:SF17">
    <property type="entry name" value="FERULIC ACID DECARBOXYLASE 1"/>
    <property type="match status" value="1"/>
</dbReference>
<evidence type="ECO:0000259" key="3">
    <source>
        <dbReference type="Pfam" id="PF20696"/>
    </source>
</evidence>
<dbReference type="GO" id="GO:0016831">
    <property type="term" value="F:carboxy-lyase activity"/>
    <property type="evidence" value="ECO:0007669"/>
    <property type="project" value="InterPro"/>
</dbReference>
<dbReference type="InterPro" id="IPR002830">
    <property type="entry name" value="UbiD"/>
</dbReference>
<comment type="caution">
    <text evidence="4">The sequence shown here is derived from an EMBL/GenBank/DDBJ whole genome shotgun (WGS) entry which is preliminary data.</text>
</comment>
<evidence type="ECO:0000259" key="2">
    <source>
        <dbReference type="Pfam" id="PF20695"/>
    </source>
</evidence>
<evidence type="ECO:0000313" key="5">
    <source>
        <dbReference type="Proteomes" id="UP000741360"/>
    </source>
</evidence>
<feature type="domain" description="3-octaprenyl-4-hydroxybenzoate carboxy-lyase-like N-terminal" evidence="2">
    <location>
        <begin position="11"/>
        <end position="89"/>
    </location>
</feature>
<dbReference type="NCBIfam" id="TIGR00148">
    <property type="entry name" value="UbiD family decarboxylase"/>
    <property type="match status" value="1"/>
</dbReference>
<dbReference type="Pfam" id="PF01977">
    <property type="entry name" value="UbiD"/>
    <property type="match status" value="1"/>
</dbReference>
<protein>
    <submittedName>
        <fullName evidence="4">UbiD family decarboxylase</fullName>
    </submittedName>
</protein>
<proteinExistence type="predicted"/>
<evidence type="ECO:0000259" key="1">
    <source>
        <dbReference type="Pfam" id="PF01977"/>
    </source>
</evidence>
<dbReference type="AlphaFoldDB" id="A0A932GSB0"/>
<evidence type="ECO:0000313" key="4">
    <source>
        <dbReference type="EMBL" id="MBI3015962.1"/>
    </source>
</evidence>
<reference evidence="4" key="1">
    <citation type="submission" date="2020-07" db="EMBL/GenBank/DDBJ databases">
        <title>Huge and variable diversity of episymbiotic CPR bacteria and DPANN archaea in groundwater ecosystems.</title>
        <authorList>
            <person name="He C.Y."/>
            <person name="Keren R."/>
            <person name="Whittaker M."/>
            <person name="Farag I.F."/>
            <person name="Doudna J."/>
            <person name="Cate J.H.D."/>
            <person name="Banfield J.F."/>
        </authorList>
    </citation>
    <scope>NUCLEOTIDE SEQUENCE</scope>
    <source>
        <strain evidence="4">NC_groundwater_717_Ag_S-0.2um_59_8</strain>
    </source>
</reference>
<dbReference type="SUPFAM" id="SSF50475">
    <property type="entry name" value="FMN-binding split barrel"/>
    <property type="match status" value="1"/>
</dbReference>
<dbReference type="EMBL" id="JACPSX010000251">
    <property type="protein sequence ID" value="MBI3015962.1"/>
    <property type="molecule type" value="Genomic_DNA"/>
</dbReference>
<sequence>MPFIDLREFLTFLEQEKDLVRIEREVDPIHEIAAYIRKTSDRQGPALLFEHVKGSQMPVIGGLFAAQRRLLKVLGVADQRSAVEKLVESMADPIPSITVPNGACTEVCHTGSDVDLTRLPVMTSSEKDVAPFITMGLAISKDPDSGRRNLGLYRLQLKSKNRLGIMAQHLAIHLARAETKGRGLPIAIALGVSPELLIASQWKAPYRVDELGLAGRVLGRPVELVKAATVDLEVPAHAEIIIEGIVLPNERESEGPFGEFSGYYQPPSSKPVIEVTAITHRKNPLYLAGLTGMPTTENHVLKQIPLEATFLNALRRQFCGVHSVHFPFCGGAGYLLIVSMKKTREFEPRNLIATALGMAGPKYVIVVDEDIDIYDLEKVLWAVCTRSQPARDALILSQINGAPLDPSARAPHCTEAMGIDATLPKDGSFPEMVTIPGLENVPDF</sequence>
<dbReference type="InterPro" id="IPR048304">
    <property type="entry name" value="UbiD_Rift_dom"/>
</dbReference>
<dbReference type="SUPFAM" id="SSF143968">
    <property type="entry name" value="UbiD C-terminal domain-like"/>
    <property type="match status" value="1"/>
</dbReference>
<dbReference type="Gene3D" id="3.40.1670.10">
    <property type="entry name" value="UbiD C-terminal domain-like"/>
    <property type="match status" value="1"/>
</dbReference>
<feature type="domain" description="3-octaprenyl-4-hydroxybenzoate carboxy-lyase-like Rift-related" evidence="1">
    <location>
        <begin position="101"/>
        <end position="294"/>
    </location>
</feature>
<name>A0A932GSB0_UNCTE</name>
<dbReference type="InterPro" id="IPR049381">
    <property type="entry name" value="UbiD-like_C"/>
</dbReference>
<dbReference type="GO" id="GO:0005737">
    <property type="term" value="C:cytoplasm"/>
    <property type="evidence" value="ECO:0007669"/>
    <property type="project" value="TreeGrafter"/>
</dbReference>
<dbReference type="Pfam" id="PF20695">
    <property type="entry name" value="UbiD_N"/>
    <property type="match status" value="1"/>
</dbReference>
<dbReference type="Pfam" id="PF20696">
    <property type="entry name" value="UbiD_C"/>
    <property type="match status" value="1"/>
</dbReference>
<dbReference type="Proteomes" id="UP000741360">
    <property type="component" value="Unassembled WGS sequence"/>
</dbReference>
<accession>A0A932GSB0</accession>